<reference evidence="1" key="1">
    <citation type="submission" date="2020-12" db="EMBL/GenBank/DDBJ databases">
        <title>WGS assembly of Carya illinoinensis cv. Pawnee.</title>
        <authorList>
            <person name="Platts A."/>
            <person name="Shu S."/>
            <person name="Wright S."/>
            <person name="Barry K."/>
            <person name="Edger P."/>
            <person name="Pires J.C."/>
            <person name="Schmutz J."/>
        </authorList>
    </citation>
    <scope>NUCLEOTIDE SEQUENCE</scope>
    <source>
        <tissue evidence="1">Leaf</tissue>
    </source>
</reference>
<organism evidence="1 2">
    <name type="scientific">Carya illinoinensis</name>
    <name type="common">Pecan</name>
    <dbReference type="NCBI Taxonomy" id="32201"/>
    <lineage>
        <taxon>Eukaryota</taxon>
        <taxon>Viridiplantae</taxon>
        <taxon>Streptophyta</taxon>
        <taxon>Embryophyta</taxon>
        <taxon>Tracheophyta</taxon>
        <taxon>Spermatophyta</taxon>
        <taxon>Magnoliopsida</taxon>
        <taxon>eudicotyledons</taxon>
        <taxon>Gunneridae</taxon>
        <taxon>Pentapetalae</taxon>
        <taxon>rosids</taxon>
        <taxon>fabids</taxon>
        <taxon>Fagales</taxon>
        <taxon>Juglandaceae</taxon>
        <taxon>Carya</taxon>
    </lineage>
</organism>
<keyword evidence="2" id="KW-1185">Reference proteome</keyword>
<evidence type="ECO:0000313" key="2">
    <source>
        <dbReference type="Proteomes" id="UP000811609"/>
    </source>
</evidence>
<comment type="caution">
    <text evidence="1">The sequence shown here is derived from an EMBL/GenBank/DDBJ whole genome shotgun (WGS) entry which is preliminary data.</text>
</comment>
<evidence type="ECO:0008006" key="3">
    <source>
        <dbReference type="Google" id="ProtNLM"/>
    </source>
</evidence>
<proteinExistence type="predicted"/>
<dbReference type="Proteomes" id="UP000811609">
    <property type="component" value="Chromosome 6"/>
</dbReference>
<gene>
    <name evidence="1" type="ORF">CIPAW_06G177200</name>
</gene>
<name>A0A8T1QCS3_CARIL</name>
<evidence type="ECO:0000313" key="1">
    <source>
        <dbReference type="EMBL" id="KAG6652336.1"/>
    </source>
</evidence>
<accession>A0A8T1QCS3</accession>
<dbReference type="AlphaFoldDB" id="A0A8T1QCS3"/>
<sequence length="106" mass="12444">MEKGPIRVNYLFFAHDSMIFCKSNSFEWSRLMRMLKQYELAFGQMLNKEKPSIYFNKNTPSENKRTILHIARVKATSSFEKYLGLLAMVGRAKTTSFHGLIDRVWT</sequence>
<dbReference type="EMBL" id="CM031814">
    <property type="protein sequence ID" value="KAG6652336.1"/>
    <property type="molecule type" value="Genomic_DNA"/>
</dbReference>
<protein>
    <recommendedName>
        <fullName evidence="3">Reverse transcriptase domain-containing protein</fullName>
    </recommendedName>
</protein>